<dbReference type="EMBL" id="JBBWRZ010000005">
    <property type="protein sequence ID" value="KAK8235812.1"/>
    <property type="molecule type" value="Genomic_DNA"/>
</dbReference>
<protein>
    <submittedName>
        <fullName evidence="5">Argonaute siRNA chaperone complex subunit Arb1-domain-containing protein</fullName>
    </submittedName>
</protein>
<evidence type="ECO:0000313" key="6">
    <source>
        <dbReference type="Proteomes" id="UP001492380"/>
    </source>
</evidence>
<evidence type="ECO:0000256" key="2">
    <source>
        <dbReference type="PROSITE-ProRule" id="PRU00332"/>
    </source>
</evidence>
<feature type="region of interest" description="Disordered" evidence="3">
    <location>
        <begin position="1"/>
        <end position="33"/>
    </location>
</feature>
<keyword evidence="6" id="KW-1185">Reference proteome</keyword>
<comment type="caution">
    <text evidence="5">The sequence shown here is derived from an EMBL/GenBank/DDBJ whole genome shotgun (WGS) entry which is preliminary data.</text>
</comment>
<dbReference type="InterPro" id="IPR036390">
    <property type="entry name" value="WH_DNA-bd_sf"/>
</dbReference>
<evidence type="ECO:0000259" key="4">
    <source>
        <dbReference type="PROSITE" id="PS50961"/>
    </source>
</evidence>
<evidence type="ECO:0000256" key="1">
    <source>
        <dbReference type="ARBA" id="ARBA00022884"/>
    </source>
</evidence>
<dbReference type="InterPro" id="IPR006630">
    <property type="entry name" value="La_HTH"/>
</dbReference>
<evidence type="ECO:0000313" key="5">
    <source>
        <dbReference type="EMBL" id="KAK8235812.1"/>
    </source>
</evidence>
<dbReference type="Pfam" id="PF05383">
    <property type="entry name" value="La"/>
    <property type="match status" value="1"/>
</dbReference>
<dbReference type="PANTHER" id="PTHR22792">
    <property type="entry name" value="LUPUS LA PROTEIN-RELATED"/>
    <property type="match status" value="1"/>
</dbReference>
<dbReference type="Pfam" id="PF09692">
    <property type="entry name" value="Arb1"/>
    <property type="match status" value="1"/>
</dbReference>
<name>A0ABR1YQU9_9PEZI</name>
<dbReference type="InterPro" id="IPR018606">
    <property type="entry name" value="Arb1"/>
</dbReference>
<sequence length="606" mass="68854">MASPLVEEPPAPNTTPAPVKEITTPVPMSSTVSEHPLTNDIIRQVEYYFSDENLPTDTHLLEKCGGRENLPVSIKSICGFKKMRQYKPFLQVVESLKKSAFLDVLPDKTIKRKIPLQCKTVLDPDFDDDESDTEHAPDASDQLQDLKTAKRASNTATQPKKPSVQPQQQPKPRGLDRPHGFEEFFADAPVTPAEHEAELSMYDPELDLRLRLEVAIQRFRSRRSMHEHFAVVFGKFMKYGGVEVTQRQFTGKLRDPDFENRDASDKALMLATYKIDVDKDDEKAWPVDFEGVAKGFLSSYWPSRCYYDGVAMERAATVLRSFYNYLLHHNVCPEHTNALYAARKVCDQTNVEFPKIIKVIELLPGEFNVSSSVLCGGYHSETLVPLTSWDNEVRDGQTRFADNPDAKARLVLTMAISTYGTEEQAEMLRKFQEKKEPMTFIGSGELAGFEVTSVEFPSSETLSLYDKLNNTVLRNKDFTVKPLGKLHAKHCDLPDFAPPDLPAWRREQIREANADKTYEFWLETEILELCYAGMKMHGKLRQTNLGVQILEQVHEVLASFYTYLPNELMATKWKQPVFLSDEEMIARIAKHDAVEEAPESPESKSG</sequence>
<dbReference type="SUPFAM" id="SSF46785">
    <property type="entry name" value="Winged helix' DNA-binding domain"/>
    <property type="match status" value="1"/>
</dbReference>
<evidence type="ECO:0000256" key="3">
    <source>
        <dbReference type="SAM" id="MobiDB-lite"/>
    </source>
</evidence>
<reference evidence="5 6" key="1">
    <citation type="submission" date="2024-04" db="EMBL/GenBank/DDBJ databases">
        <title>Phyllosticta paracitricarpa is synonymous to the EU quarantine fungus P. citricarpa based on phylogenomic analyses.</title>
        <authorList>
            <consortium name="Lawrence Berkeley National Laboratory"/>
            <person name="Van Ingen-Buijs V.A."/>
            <person name="Van Westerhoven A.C."/>
            <person name="Haridas S."/>
            <person name="Skiadas P."/>
            <person name="Martin F."/>
            <person name="Groenewald J.Z."/>
            <person name="Crous P.W."/>
            <person name="Seidl M.F."/>
        </authorList>
    </citation>
    <scope>NUCLEOTIDE SEQUENCE [LARGE SCALE GENOMIC DNA]</scope>
    <source>
        <strain evidence="5 6">CBS 123374</strain>
    </source>
</reference>
<keyword evidence="1 2" id="KW-0694">RNA-binding</keyword>
<proteinExistence type="predicted"/>
<feature type="region of interest" description="Disordered" evidence="3">
    <location>
        <begin position="122"/>
        <end position="180"/>
    </location>
</feature>
<dbReference type="PANTHER" id="PTHR22792:SF140">
    <property type="entry name" value="ACHILLES, ISOFORM A"/>
    <property type="match status" value="1"/>
</dbReference>
<dbReference type="InterPro" id="IPR045180">
    <property type="entry name" value="La_dom_prot"/>
</dbReference>
<gene>
    <name evidence="5" type="ORF">HDK90DRAFT_510935</name>
</gene>
<dbReference type="Gene3D" id="1.10.10.10">
    <property type="entry name" value="Winged helix-like DNA-binding domain superfamily/Winged helix DNA-binding domain"/>
    <property type="match status" value="1"/>
</dbReference>
<feature type="compositionally biased region" description="Low complexity" evidence="3">
    <location>
        <begin position="158"/>
        <end position="172"/>
    </location>
</feature>
<dbReference type="SMART" id="SM00715">
    <property type="entry name" value="LA"/>
    <property type="match status" value="1"/>
</dbReference>
<dbReference type="Proteomes" id="UP001492380">
    <property type="component" value="Unassembled WGS sequence"/>
</dbReference>
<feature type="compositionally biased region" description="Polar residues" evidence="3">
    <location>
        <begin position="141"/>
        <end position="157"/>
    </location>
</feature>
<accession>A0ABR1YQU9</accession>
<feature type="domain" description="HTH La-type RNA-binding" evidence="4">
    <location>
        <begin position="31"/>
        <end position="123"/>
    </location>
</feature>
<dbReference type="PROSITE" id="PS50961">
    <property type="entry name" value="HTH_LA"/>
    <property type="match status" value="1"/>
</dbReference>
<dbReference type="InterPro" id="IPR036388">
    <property type="entry name" value="WH-like_DNA-bd_sf"/>
</dbReference>
<organism evidence="5 6">
    <name type="scientific">Phyllosticta capitalensis</name>
    <dbReference type="NCBI Taxonomy" id="121624"/>
    <lineage>
        <taxon>Eukaryota</taxon>
        <taxon>Fungi</taxon>
        <taxon>Dikarya</taxon>
        <taxon>Ascomycota</taxon>
        <taxon>Pezizomycotina</taxon>
        <taxon>Dothideomycetes</taxon>
        <taxon>Dothideomycetes incertae sedis</taxon>
        <taxon>Botryosphaeriales</taxon>
        <taxon>Phyllostictaceae</taxon>
        <taxon>Phyllosticta</taxon>
    </lineage>
</organism>